<accession>A0ABR4CAD6</accession>
<dbReference type="EMBL" id="JAZHXI010000010">
    <property type="protein sequence ID" value="KAL2066907.1"/>
    <property type="molecule type" value="Genomic_DNA"/>
</dbReference>
<feature type="region of interest" description="Disordered" evidence="1">
    <location>
        <begin position="1"/>
        <end position="89"/>
    </location>
</feature>
<dbReference type="InterPro" id="IPR011333">
    <property type="entry name" value="SKP1/BTB/POZ_sf"/>
</dbReference>
<protein>
    <recommendedName>
        <fullName evidence="2">BTB domain-containing protein</fullName>
    </recommendedName>
</protein>
<dbReference type="SUPFAM" id="SSF54695">
    <property type="entry name" value="POZ domain"/>
    <property type="match status" value="1"/>
</dbReference>
<evidence type="ECO:0000313" key="3">
    <source>
        <dbReference type="EMBL" id="KAL2066907.1"/>
    </source>
</evidence>
<dbReference type="PANTHER" id="PTHR47843">
    <property type="entry name" value="BTB DOMAIN-CONTAINING PROTEIN-RELATED"/>
    <property type="match status" value="1"/>
</dbReference>
<evidence type="ECO:0000256" key="1">
    <source>
        <dbReference type="SAM" id="MobiDB-lite"/>
    </source>
</evidence>
<dbReference type="CDD" id="cd18186">
    <property type="entry name" value="BTB_POZ_ZBTB_KLHL-like"/>
    <property type="match status" value="1"/>
</dbReference>
<feature type="domain" description="BTB" evidence="2">
    <location>
        <begin position="129"/>
        <end position="199"/>
    </location>
</feature>
<sequence length="333" mass="37673">MAKHSSIDGSESEEDLFVPAPKRRGRPPKSPGSFDLSHLAKVQRPVNGTMGPPHRRGTNHQVGDHDPYSVLLPHPDGRRPRKEPNARVAAIPADRPQAVLPAKRHAEHPLSAPQKKKKALQCFSDPKAKRVEIQVGETSQVFTIYLDLITSRSSFFKDAFESQAASEGESKLLILKEIDVQVFGLFVQWLYTDALERDGTELTILELAKLWTYAGAWKVEDLQKATMELLISMLQGQKDVLPADNNNVLRQFITYAYSAHGYNNLKRVAVHKMMCCIPSNNNISEWVRSLPMAMQTDLTCEIIKQLPKEFRFPNLKHRNMYKVAIKNEIDLTQ</sequence>
<dbReference type="Pfam" id="PF00651">
    <property type="entry name" value="BTB"/>
    <property type="match status" value="1"/>
</dbReference>
<proteinExistence type="predicted"/>
<reference evidence="3 4" key="1">
    <citation type="journal article" date="2024" name="Commun. Biol.">
        <title>Comparative genomic analysis of thermophilic fungi reveals convergent evolutionary adaptations and gene losses.</title>
        <authorList>
            <person name="Steindorff A.S."/>
            <person name="Aguilar-Pontes M.V."/>
            <person name="Robinson A.J."/>
            <person name="Andreopoulos B."/>
            <person name="LaButti K."/>
            <person name="Kuo A."/>
            <person name="Mondo S."/>
            <person name="Riley R."/>
            <person name="Otillar R."/>
            <person name="Haridas S."/>
            <person name="Lipzen A."/>
            <person name="Grimwood J."/>
            <person name="Schmutz J."/>
            <person name="Clum A."/>
            <person name="Reid I.D."/>
            <person name="Moisan M.C."/>
            <person name="Butler G."/>
            <person name="Nguyen T.T.M."/>
            <person name="Dewar K."/>
            <person name="Conant G."/>
            <person name="Drula E."/>
            <person name="Henrissat B."/>
            <person name="Hansel C."/>
            <person name="Singer S."/>
            <person name="Hutchinson M.I."/>
            <person name="de Vries R.P."/>
            <person name="Natvig D.O."/>
            <person name="Powell A.J."/>
            <person name="Tsang A."/>
            <person name="Grigoriev I.V."/>
        </authorList>
    </citation>
    <scope>NUCLEOTIDE SEQUENCE [LARGE SCALE GENOMIC DNA]</scope>
    <source>
        <strain evidence="3 4">CBS 494.80</strain>
    </source>
</reference>
<comment type="caution">
    <text evidence="3">The sequence shown here is derived from an EMBL/GenBank/DDBJ whole genome shotgun (WGS) entry which is preliminary data.</text>
</comment>
<evidence type="ECO:0000259" key="2">
    <source>
        <dbReference type="PROSITE" id="PS50097"/>
    </source>
</evidence>
<keyword evidence="4" id="KW-1185">Reference proteome</keyword>
<organism evidence="3 4">
    <name type="scientific">Oculimacula yallundae</name>
    <dbReference type="NCBI Taxonomy" id="86028"/>
    <lineage>
        <taxon>Eukaryota</taxon>
        <taxon>Fungi</taxon>
        <taxon>Dikarya</taxon>
        <taxon>Ascomycota</taxon>
        <taxon>Pezizomycotina</taxon>
        <taxon>Leotiomycetes</taxon>
        <taxon>Helotiales</taxon>
        <taxon>Ploettnerulaceae</taxon>
        <taxon>Oculimacula</taxon>
    </lineage>
</organism>
<gene>
    <name evidence="3" type="ORF">VTL71DRAFT_1331</name>
</gene>
<dbReference type="PROSITE" id="PS50097">
    <property type="entry name" value="BTB"/>
    <property type="match status" value="1"/>
</dbReference>
<dbReference type="Gene3D" id="3.30.710.10">
    <property type="entry name" value="Potassium Channel Kv1.1, Chain A"/>
    <property type="match status" value="1"/>
</dbReference>
<evidence type="ECO:0000313" key="4">
    <source>
        <dbReference type="Proteomes" id="UP001595075"/>
    </source>
</evidence>
<dbReference type="SMART" id="SM00225">
    <property type="entry name" value="BTB"/>
    <property type="match status" value="1"/>
</dbReference>
<dbReference type="PANTHER" id="PTHR47843:SF2">
    <property type="entry name" value="BTB DOMAIN-CONTAINING PROTEIN"/>
    <property type="match status" value="1"/>
</dbReference>
<dbReference type="InterPro" id="IPR000210">
    <property type="entry name" value="BTB/POZ_dom"/>
</dbReference>
<name>A0ABR4CAD6_9HELO</name>
<feature type="compositionally biased region" description="Basic and acidic residues" evidence="1">
    <location>
        <begin position="75"/>
        <end position="85"/>
    </location>
</feature>
<dbReference type="Proteomes" id="UP001595075">
    <property type="component" value="Unassembled WGS sequence"/>
</dbReference>